<protein>
    <submittedName>
        <fullName evidence="2">Uncharacterized protein</fullName>
    </submittedName>
</protein>
<organism evidence="2 3">
    <name type="scientific">Streptomyces griseomycini</name>
    <dbReference type="NCBI Taxonomy" id="66895"/>
    <lineage>
        <taxon>Bacteria</taxon>
        <taxon>Bacillati</taxon>
        <taxon>Actinomycetota</taxon>
        <taxon>Actinomycetes</taxon>
        <taxon>Kitasatosporales</taxon>
        <taxon>Streptomycetaceae</taxon>
        <taxon>Streptomyces</taxon>
    </lineage>
</organism>
<evidence type="ECO:0000313" key="3">
    <source>
        <dbReference type="Proteomes" id="UP000579523"/>
    </source>
</evidence>
<feature type="compositionally biased region" description="Basic and acidic residues" evidence="1">
    <location>
        <begin position="20"/>
        <end position="38"/>
    </location>
</feature>
<keyword evidence="3" id="KW-1185">Reference proteome</keyword>
<dbReference type="RefSeq" id="WP_184827961.1">
    <property type="nucleotide sequence ID" value="NZ_BMTK01000031.1"/>
</dbReference>
<name>A0A7W7V9Y2_9ACTN</name>
<evidence type="ECO:0000256" key="1">
    <source>
        <dbReference type="SAM" id="MobiDB-lite"/>
    </source>
</evidence>
<dbReference type="EMBL" id="JACHJI010000017">
    <property type="protein sequence ID" value="MBB4902548.1"/>
    <property type="molecule type" value="Genomic_DNA"/>
</dbReference>
<sequence>MSATAAEAAHHAAVWAGRAESAHKAVQTRREQAHKMADQRYSAAARDWHERADAAKEERGTAVTMANMWASVAGVLHLVEAGESS</sequence>
<proteinExistence type="predicted"/>
<dbReference type="AlphaFoldDB" id="A0A7W7V9Y2"/>
<feature type="compositionally biased region" description="Low complexity" evidence="1">
    <location>
        <begin position="1"/>
        <end position="19"/>
    </location>
</feature>
<reference evidence="2 3" key="1">
    <citation type="submission" date="2020-08" db="EMBL/GenBank/DDBJ databases">
        <title>Genomic Encyclopedia of Type Strains, Phase III (KMG-III): the genomes of soil and plant-associated and newly described type strains.</title>
        <authorList>
            <person name="Whitman W."/>
        </authorList>
    </citation>
    <scope>NUCLEOTIDE SEQUENCE [LARGE SCALE GENOMIC DNA]</scope>
    <source>
        <strain evidence="2 3">CECT 3273</strain>
    </source>
</reference>
<evidence type="ECO:0000313" key="2">
    <source>
        <dbReference type="EMBL" id="MBB4902548.1"/>
    </source>
</evidence>
<gene>
    <name evidence="2" type="ORF">FHS37_006645</name>
</gene>
<dbReference type="Proteomes" id="UP000579523">
    <property type="component" value="Unassembled WGS sequence"/>
</dbReference>
<comment type="caution">
    <text evidence="2">The sequence shown here is derived from an EMBL/GenBank/DDBJ whole genome shotgun (WGS) entry which is preliminary data.</text>
</comment>
<feature type="region of interest" description="Disordered" evidence="1">
    <location>
        <begin position="1"/>
        <end position="44"/>
    </location>
</feature>
<accession>A0A7W7V9Y2</accession>